<evidence type="ECO:0000313" key="5">
    <source>
        <dbReference type="EMBL" id="WOS74398.1"/>
    </source>
</evidence>
<protein>
    <submittedName>
        <fullName evidence="3">Uncharacterized protein</fullName>
    </submittedName>
</protein>
<dbReference type="EMBL" id="MF344570">
    <property type="protein sequence ID" value="AVE21704.1"/>
    <property type="molecule type" value="Genomic_DNA"/>
</dbReference>
<dbReference type="AlphaFoldDB" id="A0A2L1KIN3"/>
<reference evidence="2" key="2">
    <citation type="submission" date="2017-06" db="EMBL/GenBank/DDBJ databases">
        <title>Complete sequence of pA681-IMP from clinical Pseudomonas aeruginosa.</title>
        <authorList>
            <person name="Yuan M."/>
            <person name="Feng J.2nd."/>
            <person name="Zhan Z.3rd."/>
            <person name="Jiang X.4th."/>
            <person name="Zhang D.5th."/>
            <person name="Chen X.6th."/>
            <person name="Zhao X."/>
            <person name="Che J."/>
            <person name="Lu J."/>
            <person name="Xu J."/>
            <person name="Li J."/>
            <person name="Zhou D."/>
        </authorList>
    </citation>
    <scope>NUCLEOTIDE SEQUENCE</scope>
    <source>
        <plasmid evidence="2">pA681-IMP</plasmid>
    </source>
</reference>
<sequence>MSHDVIDCEDIVMPPRFVDAWGKPRRSGNKDDKLMVTFQMTTIEERQTLFPSPRLVDEPMSIKDFSDVPCYELHVNGVLKGLATIDHSVSIVERELIIQVELVAIHLDRELRKQGFGRAFLECIGREAGIEAMTHILRERSAATADRFTVNLSSDPITEEGAIATEILLGIVEDLILNICANWTIRPQVRDDS</sequence>
<reference evidence="1" key="1">
    <citation type="submission" date="2017-06" db="EMBL/GenBank/DDBJ databases">
        <title>Complete sequence of p727-IMP from clinical Pseudomonas aeruginosa.</title>
        <authorList>
            <person name="Yuan M."/>
            <person name="Feng J.2nd."/>
            <person name="Zhan Z.3rd."/>
            <person name="Jiang X.4th."/>
            <person name="Zhang D.5th."/>
            <person name="Chen X.6th."/>
            <person name="Zhao X."/>
            <person name="Che J."/>
            <person name="Lu J."/>
            <person name="Xu J."/>
            <person name="Li J."/>
            <person name="Zhou D."/>
        </authorList>
    </citation>
    <scope>NUCLEOTIDE SEQUENCE</scope>
    <source>
        <plasmid evidence="1">p727-IMP</plasmid>
    </source>
</reference>
<evidence type="ECO:0000313" key="6">
    <source>
        <dbReference type="Proteomes" id="UP000276985"/>
    </source>
</evidence>
<reference evidence="4 6" key="4">
    <citation type="submission" date="2018-12" db="EMBL/GenBank/DDBJ databases">
        <title>Pseudomonas aeruginosa Diversity Panel.</title>
        <authorList>
            <person name="Snesrud E."/>
            <person name="Mcgann P."/>
        </authorList>
    </citation>
    <scope>NUCLEOTIDE SEQUENCE [LARGE SCALE GENOMIC DNA]</scope>
    <source>
        <strain evidence="4 6">MRSN6241</strain>
    </source>
</reference>
<keyword evidence="3" id="KW-0614">Plasmid</keyword>
<dbReference type="Proteomes" id="UP001297540">
    <property type="component" value="Plasmid unnamed1"/>
</dbReference>
<evidence type="ECO:0000313" key="4">
    <source>
        <dbReference type="EMBL" id="RTS40913.1"/>
    </source>
</evidence>
<reference evidence="3" key="3">
    <citation type="submission" date="2017-06" db="EMBL/GenBank/DDBJ databases">
        <title>Complete sequence of pR31014-IMP from clinical Pseudomonas aeruginosa.</title>
        <authorList>
            <person name="Yuan M."/>
            <person name="Feng J.2nd."/>
            <person name="Zhan Z.3rd."/>
            <person name="Jiang X.4th."/>
            <person name="Zhang D.5th."/>
            <person name="Chen X.6th."/>
            <person name="Zhao X."/>
            <person name="Che J."/>
            <person name="Lu J."/>
            <person name="Xu J."/>
            <person name="Li J."/>
            <person name="Zhou D."/>
        </authorList>
    </citation>
    <scope>NUCLEOTIDE SEQUENCE</scope>
    <source>
        <plasmid evidence="3">pR31014-IMP</plasmid>
    </source>
</reference>
<dbReference type="RefSeq" id="WP_019486179.1">
    <property type="nucleotide sequence ID" value="NZ_CBDDSK010000046.1"/>
</dbReference>
<dbReference type="Proteomes" id="UP000276985">
    <property type="component" value="Unassembled WGS sequence"/>
</dbReference>
<geneLocation type="plasmid" evidence="5 7">
    <name>unnamed1</name>
</geneLocation>
<evidence type="ECO:0000313" key="2">
    <source>
        <dbReference type="EMBL" id="AVE21704.1"/>
    </source>
</evidence>
<dbReference type="EMBL" id="MF344568">
    <property type="protein sequence ID" value="AVE20575.1"/>
    <property type="molecule type" value="Genomic_DNA"/>
</dbReference>
<evidence type="ECO:0000313" key="3">
    <source>
        <dbReference type="EMBL" id="AVE22189.1"/>
    </source>
</evidence>
<dbReference type="GeneID" id="93444854"/>
<geneLocation type="plasmid" evidence="1">
    <name>p727-IMP</name>
</geneLocation>
<organism evidence="3">
    <name type="scientific">Pseudomonas aeruginosa</name>
    <dbReference type="NCBI Taxonomy" id="287"/>
    <lineage>
        <taxon>Bacteria</taxon>
        <taxon>Pseudomonadati</taxon>
        <taxon>Pseudomonadota</taxon>
        <taxon>Gammaproteobacteria</taxon>
        <taxon>Pseudomonadales</taxon>
        <taxon>Pseudomonadaceae</taxon>
        <taxon>Pseudomonas</taxon>
    </lineage>
</organism>
<geneLocation type="plasmid" evidence="2">
    <name>pA681-IMP</name>
</geneLocation>
<dbReference type="EMBL" id="RXTL01000039">
    <property type="protein sequence ID" value="RTS40913.1"/>
    <property type="molecule type" value="Genomic_DNA"/>
</dbReference>
<reference evidence="5" key="5">
    <citation type="submission" date="2023-06" db="EMBL/GenBank/DDBJ databases">
        <authorList>
            <consortium name="Clinical and Environmental Microbiology Branch: Whole genome sequencing antimicrobial resistance pathogens in the healthcare setting"/>
        </authorList>
    </citation>
    <scope>NUCLEOTIDE SEQUENCE</scope>
    <source>
        <strain evidence="5">2021CK-01020</strain>
        <plasmid evidence="5">unnamed1</plasmid>
    </source>
</reference>
<dbReference type="EMBL" id="MF344571">
    <property type="protein sequence ID" value="AVE22189.1"/>
    <property type="molecule type" value="Genomic_DNA"/>
</dbReference>
<gene>
    <name evidence="4" type="ORF">DY940_28385</name>
    <name evidence="5" type="ORF">L4V69_02155</name>
</gene>
<name>A0A2L1KIN3_PSEAI</name>
<reference evidence="5" key="6">
    <citation type="submission" date="2023-10" db="EMBL/GenBank/DDBJ databases">
        <title>Pathogen: clinical or host-associated sample.</title>
        <authorList>
            <person name="Hergert J."/>
            <person name="Casey R."/>
            <person name="Wagner J."/>
            <person name="Young E.L."/>
            <person name="Oakeson K.F."/>
        </authorList>
    </citation>
    <scope>NUCLEOTIDE SEQUENCE</scope>
    <source>
        <strain evidence="5">2021CK-01020</strain>
        <plasmid evidence="5">unnamed1</plasmid>
    </source>
</reference>
<geneLocation type="plasmid" evidence="3">
    <name>pR31014-IMP</name>
</geneLocation>
<accession>A0A2L1KIN3</accession>
<evidence type="ECO:0000313" key="7">
    <source>
        <dbReference type="Proteomes" id="UP001297540"/>
    </source>
</evidence>
<dbReference type="EMBL" id="CP136985">
    <property type="protein sequence ID" value="WOS74398.1"/>
    <property type="molecule type" value="Genomic_DNA"/>
</dbReference>
<evidence type="ECO:0000313" key="1">
    <source>
        <dbReference type="EMBL" id="AVE20575.1"/>
    </source>
</evidence>
<proteinExistence type="predicted"/>